<feature type="binding site" evidence="7">
    <location>
        <position position="314"/>
    </location>
    <ligand>
        <name>glyoxylate</name>
        <dbReference type="ChEBI" id="CHEBI:36655"/>
    </ligand>
</feature>
<feature type="binding site" evidence="7">
    <location>
        <position position="155"/>
    </location>
    <ligand>
        <name>FMN</name>
        <dbReference type="ChEBI" id="CHEBI:58210"/>
    </ligand>
</feature>
<evidence type="ECO:0000256" key="1">
    <source>
        <dbReference type="ARBA" id="ARBA00001917"/>
    </source>
</evidence>
<feature type="binding site" evidence="7">
    <location>
        <position position="214"/>
    </location>
    <ligand>
        <name>glyoxylate</name>
        <dbReference type="ChEBI" id="CHEBI:36655"/>
    </ligand>
</feature>
<evidence type="ECO:0000256" key="5">
    <source>
        <dbReference type="ARBA" id="ARBA00024042"/>
    </source>
</evidence>
<dbReference type="AlphaFoldDB" id="A0A401YFK2"/>
<evidence type="ECO:0000256" key="2">
    <source>
        <dbReference type="ARBA" id="ARBA00022630"/>
    </source>
</evidence>
<dbReference type="PROSITE" id="PS00557">
    <property type="entry name" value="FMN_HYDROXY_ACID_DH_1"/>
    <property type="match status" value="1"/>
</dbReference>
<dbReference type="GO" id="GO:0010181">
    <property type="term" value="F:FMN binding"/>
    <property type="evidence" value="ECO:0007669"/>
    <property type="project" value="InterPro"/>
</dbReference>
<keyword evidence="11" id="KW-1185">Reference proteome</keyword>
<keyword evidence="3 7" id="KW-0288">FMN</keyword>
<dbReference type="InterPro" id="IPR000262">
    <property type="entry name" value="FMN-dep_DH"/>
</dbReference>
<feature type="binding site" evidence="7">
    <location>
        <position position="287"/>
    </location>
    <ligand>
        <name>FMN</name>
        <dbReference type="ChEBI" id="CHEBI:58210"/>
    </ligand>
</feature>
<keyword evidence="2 7" id="KW-0285">Flavoprotein</keyword>
<comment type="caution">
    <text evidence="10">The sequence shown here is derived from an EMBL/GenBank/DDBJ whole genome shotgun (WGS) entry which is preliminary data.</text>
</comment>
<feature type="active site" description="Proton acceptor" evidence="6">
    <location>
        <position position="311"/>
    </location>
</feature>
<dbReference type="InterPro" id="IPR013785">
    <property type="entry name" value="Aldolase_TIM"/>
</dbReference>
<accession>A0A401YFK2</accession>
<dbReference type="Proteomes" id="UP000286931">
    <property type="component" value="Unassembled WGS sequence"/>
</dbReference>
<feature type="binding site" evidence="7">
    <location>
        <position position="177"/>
    </location>
    <ligand>
        <name>FMN</name>
        <dbReference type="ChEBI" id="CHEBI:58210"/>
    </ligand>
</feature>
<dbReference type="Pfam" id="PF01070">
    <property type="entry name" value="FMN_dh"/>
    <property type="match status" value="1"/>
</dbReference>
<organism evidence="10 11">
    <name type="scientific">Embleya hyalina</name>
    <dbReference type="NCBI Taxonomy" id="516124"/>
    <lineage>
        <taxon>Bacteria</taxon>
        <taxon>Bacillati</taxon>
        <taxon>Actinomycetota</taxon>
        <taxon>Actinomycetes</taxon>
        <taxon>Kitasatosporales</taxon>
        <taxon>Streptomycetaceae</taxon>
        <taxon>Embleya</taxon>
    </lineage>
</organism>
<evidence type="ECO:0000256" key="3">
    <source>
        <dbReference type="ARBA" id="ARBA00022643"/>
    </source>
</evidence>
<evidence type="ECO:0000256" key="8">
    <source>
        <dbReference type="SAM" id="MobiDB-lite"/>
    </source>
</evidence>
<dbReference type="PROSITE" id="PS51349">
    <property type="entry name" value="FMN_HYDROXY_ACID_DH_2"/>
    <property type="match status" value="1"/>
</dbReference>
<keyword evidence="4" id="KW-0560">Oxidoreductase</keyword>
<dbReference type="InterPro" id="IPR012133">
    <property type="entry name" value="Alpha-hydoxy_acid_DH_FMN"/>
</dbReference>
<dbReference type="SUPFAM" id="SSF51395">
    <property type="entry name" value="FMN-linked oxidoreductases"/>
    <property type="match status" value="1"/>
</dbReference>
<dbReference type="EMBL" id="BIFH01000014">
    <property type="protein sequence ID" value="GCD93391.1"/>
    <property type="molecule type" value="Genomic_DNA"/>
</dbReference>
<dbReference type="InterPro" id="IPR037396">
    <property type="entry name" value="FMN_HAD"/>
</dbReference>
<feature type="binding site" evidence="7">
    <location>
        <position position="179"/>
    </location>
    <ligand>
        <name>glyoxylate</name>
        <dbReference type="ChEBI" id="CHEBI:36655"/>
    </ligand>
</feature>
<dbReference type="InterPro" id="IPR008259">
    <property type="entry name" value="FMN_hydac_DH_AS"/>
</dbReference>
<evidence type="ECO:0000313" key="10">
    <source>
        <dbReference type="EMBL" id="GCD93391.1"/>
    </source>
</evidence>
<name>A0A401YFK2_9ACTN</name>
<protein>
    <submittedName>
        <fullName evidence="10">Oxidoreductase</fullName>
    </submittedName>
</protein>
<evidence type="ECO:0000313" key="11">
    <source>
        <dbReference type="Proteomes" id="UP000286931"/>
    </source>
</evidence>
<feature type="binding site" evidence="7">
    <location>
        <begin position="365"/>
        <end position="366"/>
    </location>
    <ligand>
        <name>FMN</name>
        <dbReference type="ChEBI" id="CHEBI:58210"/>
    </ligand>
</feature>
<proteinExistence type="inferred from homology"/>
<dbReference type="CDD" id="cd03332">
    <property type="entry name" value="LMO_FMN"/>
    <property type="match status" value="1"/>
</dbReference>
<feature type="binding site" evidence="7">
    <location>
        <position position="73"/>
    </location>
    <ligand>
        <name>glyoxylate</name>
        <dbReference type="ChEBI" id="CHEBI:36655"/>
    </ligand>
</feature>
<dbReference type="PANTHER" id="PTHR10578">
    <property type="entry name" value="S -2-HYDROXY-ACID OXIDASE-RELATED"/>
    <property type="match status" value="1"/>
</dbReference>
<feature type="binding site" evidence="7">
    <location>
        <begin position="342"/>
        <end position="346"/>
    </location>
    <ligand>
        <name>FMN</name>
        <dbReference type="ChEBI" id="CHEBI:58210"/>
    </ligand>
</feature>
<feature type="binding site" evidence="7">
    <location>
        <position position="311"/>
    </location>
    <ligand>
        <name>glyoxylate</name>
        <dbReference type="ChEBI" id="CHEBI:36655"/>
    </ligand>
</feature>
<dbReference type="FunFam" id="3.20.20.70:FF:000029">
    <property type="entry name" value="L-lactate dehydrogenase"/>
    <property type="match status" value="1"/>
</dbReference>
<feature type="binding site" evidence="7">
    <location>
        <position position="205"/>
    </location>
    <ligand>
        <name>FMN</name>
        <dbReference type="ChEBI" id="CHEBI:58210"/>
    </ligand>
</feature>
<evidence type="ECO:0000259" key="9">
    <source>
        <dbReference type="PROSITE" id="PS51349"/>
    </source>
</evidence>
<dbReference type="PANTHER" id="PTHR10578:SF143">
    <property type="entry name" value="FMN-DEPENDENT ALPHA-HYDROXY ACID DEHYDROGENASE PB1A11.03"/>
    <property type="match status" value="1"/>
</dbReference>
<feature type="binding site" evidence="7">
    <location>
        <begin position="126"/>
        <end position="128"/>
    </location>
    <ligand>
        <name>FMN</name>
        <dbReference type="ChEBI" id="CHEBI:58210"/>
    </ligand>
</feature>
<comment type="similarity">
    <text evidence="5">Belongs to the FMN-dependent alpha-hydroxy acid dehydrogenase family.</text>
</comment>
<evidence type="ECO:0000256" key="6">
    <source>
        <dbReference type="PIRSR" id="PIRSR000138-1"/>
    </source>
</evidence>
<sequence length="412" mass="43436">MVDGPVSDGPVSDGPRVDGPRAGEPRAAASFAAFQDSIYLDGLLTGEPPAYPTGASALEEAARERLEPGPRGYVLGGAGEGATMRANREAFERRRIVPRMLRDVGTRDPSCSVLGTDSPAPVLLGPVGVQSIVHPEGELATARAAAGLGLPMVLSTASSYSLEEVAAASGSGARWFQLYWPRDDDVTISLLARARAAGYTVLVVTLDTWYLGWRPTDLDRAYLPFLRHIGLANYLSDPAFLAGLSRPIAEDPTAAIAHWAGIFSDPTKTWSDLAFLRDNWIGPIVLKGVLHPDDARRARDAGLDGVVVSNHGGRQLDGAIPALHALPEVAAAVGEDSTVLFDSGVRTGTDILKALALGARAVLLGRPYIYGLALGGESGVTHVLRCLLAEFDLSMALSGHTRPQDLNPSILT</sequence>
<feature type="domain" description="FMN hydroxy acid dehydrogenase" evidence="9">
    <location>
        <begin position="47"/>
        <end position="412"/>
    </location>
</feature>
<dbReference type="PIRSF" id="PIRSF000138">
    <property type="entry name" value="Al-hdrx_acd_dh"/>
    <property type="match status" value="1"/>
</dbReference>
<feature type="binding site" evidence="7">
    <location>
        <position position="309"/>
    </location>
    <ligand>
        <name>FMN</name>
        <dbReference type="ChEBI" id="CHEBI:58210"/>
    </ligand>
</feature>
<reference evidence="10 11" key="1">
    <citation type="submission" date="2018-12" db="EMBL/GenBank/DDBJ databases">
        <title>Draft genome sequence of Embleya hyalina NBRC 13850T.</title>
        <authorList>
            <person name="Komaki H."/>
            <person name="Hosoyama A."/>
            <person name="Kimura A."/>
            <person name="Ichikawa N."/>
            <person name="Tamura T."/>
        </authorList>
    </citation>
    <scope>NUCLEOTIDE SEQUENCE [LARGE SCALE GENOMIC DNA]</scope>
    <source>
        <strain evidence="10 11">NBRC 13850</strain>
    </source>
</reference>
<gene>
    <name evidence="10" type="ORF">EHYA_01035</name>
</gene>
<dbReference type="Gene3D" id="3.20.20.70">
    <property type="entry name" value="Aldolase class I"/>
    <property type="match status" value="1"/>
</dbReference>
<comment type="cofactor">
    <cofactor evidence="1">
        <name>FMN</name>
        <dbReference type="ChEBI" id="CHEBI:58210"/>
    </cofactor>
</comment>
<dbReference type="InterPro" id="IPR037350">
    <property type="entry name" value="LMO_FMN"/>
</dbReference>
<evidence type="ECO:0000256" key="4">
    <source>
        <dbReference type="ARBA" id="ARBA00023002"/>
    </source>
</evidence>
<evidence type="ECO:0000256" key="7">
    <source>
        <dbReference type="PIRSR" id="PIRSR000138-2"/>
    </source>
</evidence>
<dbReference type="OrthoDB" id="9770452at2"/>
<feature type="region of interest" description="Disordered" evidence="8">
    <location>
        <begin position="1"/>
        <end position="23"/>
    </location>
</feature>
<dbReference type="GO" id="GO:0016614">
    <property type="term" value="F:oxidoreductase activity, acting on CH-OH group of donors"/>
    <property type="evidence" value="ECO:0007669"/>
    <property type="project" value="UniProtKB-ARBA"/>
</dbReference>